<keyword evidence="1" id="KW-0472">Membrane</keyword>
<feature type="non-terminal residue" evidence="2">
    <location>
        <position position="1"/>
    </location>
</feature>
<keyword evidence="1" id="KW-1133">Transmembrane helix</keyword>
<reference evidence="2" key="1">
    <citation type="submission" date="2021-01" db="EMBL/GenBank/DDBJ databases">
        <authorList>
            <person name="Kaushik A."/>
        </authorList>
    </citation>
    <scope>NUCLEOTIDE SEQUENCE</scope>
    <source>
        <strain evidence="2">AG5</strain>
    </source>
</reference>
<evidence type="ECO:0000313" key="2">
    <source>
        <dbReference type="EMBL" id="CAE7126427.1"/>
    </source>
</evidence>
<proteinExistence type="predicted"/>
<dbReference type="InterPro" id="IPR007369">
    <property type="entry name" value="Peptidase_A22B_SPP"/>
</dbReference>
<dbReference type="Pfam" id="PF04258">
    <property type="entry name" value="Peptidase_A22B"/>
    <property type="match status" value="1"/>
</dbReference>
<feature type="transmembrane region" description="Helical" evidence="1">
    <location>
        <begin position="208"/>
        <end position="232"/>
    </location>
</feature>
<feature type="transmembrane region" description="Helical" evidence="1">
    <location>
        <begin position="160"/>
        <end position="178"/>
    </location>
</feature>
<feature type="transmembrane region" description="Helical" evidence="1">
    <location>
        <begin position="92"/>
        <end position="116"/>
    </location>
</feature>
<dbReference type="AlphaFoldDB" id="A0A8H3HNB5"/>
<dbReference type="GO" id="GO:0016020">
    <property type="term" value="C:membrane"/>
    <property type="evidence" value="ECO:0007669"/>
    <property type="project" value="InterPro"/>
</dbReference>
<name>A0A8H3HNB5_9AGAM</name>
<keyword evidence="1" id="KW-0812">Transmembrane</keyword>
<organism evidence="2 3">
    <name type="scientific">Rhizoctonia solani</name>
    <dbReference type="NCBI Taxonomy" id="456999"/>
    <lineage>
        <taxon>Eukaryota</taxon>
        <taxon>Fungi</taxon>
        <taxon>Dikarya</taxon>
        <taxon>Basidiomycota</taxon>
        <taxon>Agaricomycotina</taxon>
        <taxon>Agaricomycetes</taxon>
        <taxon>Cantharellales</taxon>
        <taxon>Ceratobasidiaceae</taxon>
        <taxon>Rhizoctonia</taxon>
    </lineage>
</organism>
<dbReference type="PANTHER" id="PTHR12174">
    <property type="entry name" value="SIGNAL PEPTIDE PEPTIDASE"/>
    <property type="match status" value="1"/>
</dbReference>
<feature type="transmembrane region" description="Helical" evidence="1">
    <location>
        <begin position="252"/>
        <end position="274"/>
    </location>
</feature>
<sequence length="372" mass="40576">MTLLDVHTLLSSSALVGLATLSVYAGSVGSYNAPVETKCLPTTSDEPIPEGTSHGVSLRTRHALVGVALVVLSVPAYLFIGQMAQDPMTKFIRFMYCVVSIQSLCWTSASLTRFLLGAQRYRRIPRIRLVLNETRLFIDFEYCSTRPDPPTTSTLQGIRLTTVLYLVISIAASISHMFGTKSVYMSNLLMLSLAHVDMSLVKPSRLRTVCIFLASTPILFSWPALSLGYGTLALSGAPNLNNPSQLVVPTALVQPAPAIVLSALDIIFPGKLVAFAYRLDAHLLYEGKRGRITYFGTTLVTYAIALSIAIGAMHVFGVAQLASLYISPMCFLAFVGVTFVRGEQRYVWGWSEGACESVSWIRSTMGGLQIEW</sequence>
<protein>
    <submittedName>
        <fullName evidence="2">Uncharacterized protein</fullName>
    </submittedName>
</protein>
<dbReference type="Proteomes" id="UP000663827">
    <property type="component" value="Unassembled WGS sequence"/>
</dbReference>
<dbReference type="GO" id="GO:0042500">
    <property type="term" value="F:aspartic endopeptidase activity, intramembrane cleaving"/>
    <property type="evidence" value="ECO:0007669"/>
    <property type="project" value="InterPro"/>
</dbReference>
<dbReference type="EMBL" id="CAJNJQ010001202">
    <property type="protein sequence ID" value="CAE7126427.1"/>
    <property type="molecule type" value="Genomic_DNA"/>
</dbReference>
<accession>A0A8H3HNB5</accession>
<evidence type="ECO:0000256" key="1">
    <source>
        <dbReference type="SAM" id="Phobius"/>
    </source>
</evidence>
<comment type="caution">
    <text evidence="2">The sequence shown here is derived from an EMBL/GenBank/DDBJ whole genome shotgun (WGS) entry which is preliminary data.</text>
</comment>
<gene>
    <name evidence="2" type="ORF">RDB_LOCUS60175</name>
</gene>
<feature type="transmembrane region" description="Helical" evidence="1">
    <location>
        <begin position="322"/>
        <end position="340"/>
    </location>
</feature>
<feature type="transmembrane region" description="Helical" evidence="1">
    <location>
        <begin position="63"/>
        <end position="80"/>
    </location>
</feature>
<dbReference type="PANTHER" id="PTHR12174:SF103">
    <property type="entry name" value="INTRAMEMBRANE PROTEASE (IMPAS) FAMILY"/>
    <property type="match status" value="1"/>
</dbReference>
<feature type="transmembrane region" description="Helical" evidence="1">
    <location>
        <begin position="294"/>
        <end position="316"/>
    </location>
</feature>
<evidence type="ECO:0000313" key="3">
    <source>
        <dbReference type="Proteomes" id="UP000663827"/>
    </source>
</evidence>